<dbReference type="InterPro" id="IPR008067">
    <property type="entry name" value="Cyt_P450_E_grp-I_CYP2A-like"/>
</dbReference>
<dbReference type="GeneTree" id="ENSGT00940000163402"/>
<dbReference type="InterPro" id="IPR017972">
    <property type="entry name" value="Cyt_P450_CS"/>
</dbReference>
<dbReference type="EC" id="1.14.14.1" evidence="13"/>
<protein>
    <recommendedName>
        <fullName evidence="13">Cytochrome P450</fullName>
        <ecNumber evidence="13">1.14.14.1</ecNumber>
    </recommendedName>
</protein>
<dbReference type="GO" id="GO:0006082">
    <property type="term" value="P:organic acid metabolic process"/>
    <property type="evidence" value="ECO:0007669"/>
    <property type="project" value="TreeGrafter"/>
</dbReference>
<reference evidence="14" key="3">
    <citation type="submission" date="2025-09" db="UniProtKB">
        <authorList>
            <consortium name="Ensembl"/>
        </authorList>
    </citation>
    <scope>IDENTIFICATION</scope>
</reference>
<accession>A0A4X2KRS0</accession>
<evidence type="ECO:0000256" key="13">
    <source>
        <dbReference type="RuleBase" id="RU368053"/>
    </source>
</evidence>
<dbReference type="InterPro" id="IPR001128">
    <property type="entry name" value="Cyt_P450"/>
</dbReference>
<comment type="function">
    <text evidence="13">Cytochromes P450 are a group of heme-thiolate monooxygenases.</text>
</comment>
<evidence type="ECO:0000256" key="9">
    <source>
        <dbReference type="ARBA" id="ARBA00023033"/>
    </source>
</evidence>
<dbReference type="PRINTS" id="PR00463">
    <property type="entry name" value="EP450I"/>
</dbReference>
<keyword evidence="3 11" id="KW-0349">Heme</keyword>
<keyword evidence="9 12" id="KW-0503">Monooxygenase</keyword>
<feature type="binding site" description="axial binding residue" evidence="11">
    <location>
        <position position="439"/>
    </location>
    <ligand>
        <name>heme</name>
        <dbReference type="ChEBI" id="CHEBI:30413"/>
    </ligand>
    <ligandPart>
        <name>Fe</name>
        <dbReference type="ChEBI" id="CHEBI:18248"/>
    </ligandPart>
</feature>
<dbReference type="PROSITE" id="PS00086">
    <property type="entry name" value="CYTOCHROME_P450"/>
    <property type="match status" value="1"/>
</dbReference>
<evidence type="ECO:0000313" key="14">
    <source>
        <dbReference type="Ensembl" id="ENSVURP00010014453.1"/>
    </source>
</evidence>
<comment type="similarity">
    <text evidence="2 12">Belongs to the cytochrome P450 family.</text>
</comment>
<dbReference type="PANTHER" id="PTHR24300:SF400">
    <property type="entry name" value="CYTOCHROME P450 2C9"/>
    <property type="match status" value="1"/>
</dbReference>
<keyword evidence="8 11" id="KW-0408">Iron</keyword>
<organism evidence="14 15">
    <name type="scientific">Vombatus ursinus</name>
    <name type="common">Common wombat</name>
    <dbReference type="NCBI Taxonomy" id="29139"/>
    <lineage>
        <taxon>Eukaryota</taxon>
        <taxon>Metazoa</taxon>
        <taxon>Chordata</taxon>
        <taxon>Craniata</taxon>
        <taxon>Vertebrata</taxon>
        <taxon>Euteleostomi</taxon>
        <taxon>Mammalia</taxon>
        <taxon>Metatheria</taxon>
        <taxon>Diprotodontia</taxon>
        <taxon>Vombatidae</taxon>
        <taxon>Vombatus</taxon>
    </lineage>
</organism>
<dbReference type="Gene3D" id="1.10.630.10">
    <property type="entry name" value="Cytochrome P450"/>
    <property type="match status" value="1"/>
</dbReference>
<reference evidence="15" key="1">
    <citation type="submission" date="2018-12" db="EMBL/GenBank/DDBJ databases">
        <authorList>
            <person name="Yazar S."/>
        </authorList>
    </citation>
    <scope>NUCLEOTIDE SEQUENCE [LARGE SCALE GENOMIC DNA]</scope>
</reference>
<evidence type="ECO:0000256" key="11">
    <source>
        <dbReference type="PIRSR" id="PIRSR602401-1"/>
    </source>
</evidence>
<keyword evidence="4 11" id="KW-0479">Metal-binding</keyword>
<evidence type="ECO:0000256" key="3">
    <source>
        <dbReference type="ARBA" id="ARBA00022617"/>
    </source>
</evidence>
<evidence type="ECO:0000256" key="8">
    <source>
        <dbReference type="ARBA" id="ARBA00023004"/>
    </source>
</evidence>
<dbReference type="PANTHER" id="PTHR24300">
    <property type="entry name" value="CYTOCHROME P450 508A4-RELATED"/>
    <property type="match status" value="1"/>
</dbReference>
<dbReference type="CDD" id="cd20665">
    <property type="entry name" value="CYP2C-like"/>
    <property type="match status" value="1"/>
</dbReference>
<proteinExistence type="inferred from homology"/>
<dbReference type="GO" id="GO:0005789">
    <property type="term" value="C:endoplasmic reticulum membrane"/>
    <property type="evidence" value="ECO:0007669"/>
    <property type="project" value="UniProtKB-SubCell"/>
</dbReference>
<dbReference type="InterPro" id="IPR050182">
    <property type="entry name" value="Cytochrome_P450_fam2"/>
</dbReference>
<dbReference type="GO" id="GO:0006805">
    <property type="term" value="P:xenobiotic metabolic process"/>
    <property type="evidence" value="ECO:0007669"/>
    <property type="project" value="TreeGrafter"/>
</dbReference>
<dbReference type="SUPFAM" id="SSF48264">
    <property type="entry name" value="Cytochrome P450"/>
    <property type="match status" value="1"/>
</dbReference>
<keyword evidence="10" id="KW-0472">Membrane</keyword>
<dbReference type="PRINTS" id="PR01684">
    <property type="entry name" value="EP450ICYP2A"/>
</dbReference>
<comment type="catalytic activity">
    <reaction evidence="13">
        <text>an organic molecule + reduced [NADPH--hemoprotein reductase] + O2 = an alcohol + oxidized [NADPH--hemoprotein reductase] + H2O + H(+)</text>
        <dbReference type="Rhea" id="RHEA:17149"/>
        <dbReference type="Rhea" id="RHEA-COMP:11964"/>
        <dbReference type="Rhea" id="RHEA-COMP:11965"/>
        <dbReference type="ChEBI" id="CHEBI:15377"/>
        <dbReference type="ChEBI" id="CHEBI:15378"/>
        <dbReference type="ChEBI" id="CHEBI:15379"/>
        <dbReference type="ChEBI" id="CHEBI:30879"/>
        <dbReference type="ChEBI" id="CHEBI:57618"/>
        <dbReference type="ChEBI" id="CHEBI:58210"/>
        <dbReference type="ChEBI" id="CHEBI:142491"/>
        <dbReference type="EC" id="1.14.14.1"/>
    </reaction>
</comment>
<sequence>MDAWGLTTTALLACVIFLTFLSLWSQGFKKGKFPPGPTPLPFIGNILQLDLKNLAASFSQLSEKYGPIYTVYFGTQPVVVLHGYNMMKEALIDQGDRFLERGIVSLFEDVIRGQGVVFSRGERWKQIRRFSLMTLRNFGMGKRNIEERVQEEAQCLVEELRKTKGQPTDPTFILDCAPCNVICSILFHDRFDYNDEKFLKLMNLLNENFRLLSLPWTQLYNFLPAFRVYLPGKHKIFSRNIEEMKHFILERVKEHQKRLDPSNPQDYIDCYLSKMQQEKDNPQSEFDLENLKMTGVDLFVGGTETTSSTLRYGLLLILKHPEVQAKIHEEIDRVIGRNRAPSIKDRQDMPYVDAVVHEVQRFIDLIPLNLPHAVTQDIQFQQYVLPKGTTIFPLLSPVLYDSKEFPNPGQFDPQRFLDKKGKFKKSDYFMPFSIGKRSCLGEGLARMELFLFLTTIMQNFTLKPVGDPNAISIKTNRVGFLTVPPHYQLCFLPH</sequence>
<dbReference type="InterPro" id="IPR036396">
    <property type="entry name" value="Cyt_P450_sf"/>
</dbReference>
<evidence type="ECO:0000256" key="2">
    <source>
        <dbReference type="ARBA" id="ARBA00010617"/>
    </source>
</evidence>
<keyword evidence="15" id="KW-1185">Reference proteome</keyword>
<dbReference type="AlphaFoldDB" id="A0A4X2KRS0"/>
<comment type="subcellular location">
    <subcellularLocation>
        <location evidence="13">Endoplasmic reticulum membrane</location>
    </subcellularLocation>
    <subcellularLocation>
        <location evidence="13">Microsome membrane</location>
    </subcellularLocation>
</comment>
<keyword evidence="7 12" id="KW-0560">Oxidoreductase</keyword>
<dbReference type="GO" id="GO:0020037">
    <property type="term" value="F:heme binding"/>
    <property type="evidence" value="ECO:0007669"/>
    <property type="project" value="UniProtKB-UniRule"/>
</dbReference>
<evidence type="ECO:0000256" key="6">
    <source>
        <dbReference type="ARBA" id="ARBA00022848"/>
    </source>
</evidence>
<name>A0A4X2KRS0_VOMUR</name>
<evidence type="ECO:0000313" key="15">
    <source>
        <dbReference type="Proteomes" id="UP000314987"/>
    </source>
</evidence>
<dbReference type="Proteomes" id="UP000314987">
    <property type="component" value="Unassembled WGS sequence"/>
</dbReference>
<dbReference type="GO" id="GO:0016712">
    <property type="term" value="F:oxidoreductase activity, acting on paired donors, with incorporation or reduction of molecular oxygen, reduced flavin or flavoprotein as one donor, and incorporation of one atom of oxygen"/>
    <property type="evidence" value="ECO:0007669"/>
    <property type="project" value="UniProtKB-EC"/>
</dbReference>
<dbReference type="FunFam" id="1.10.630.10:FF:000001">
    <property type="entry name" value="Cytochrome P450, family 2"/>
    <property type="match status" value="1"/>
</dbReference>
<dbReference type="PRINTS" id="PR00385">
    <property type="entry name" value="P450"/>
</dbReference>
<dbReference type="GO" id="GO:0005506">
    <property type="term" value="F:iron ion binding"/>
    <property type="evidence" value="ECO:0007669"/>
    <property type="project" value="UniProtKB-UniRule"/>
</dbReference>
<dbReference type="Ensembl" id="ENSVURT00010016443.1">
    <property type="protein sequence ID" value="ENSVURP00010014453.1"/>
    <property type="gene ID" value="ENSVURG00010011105.1"/>
</dbReference>
<gene>
    <name evidence="14" type="primary">LOC114026891</name>
</gene>
<evidence type="ECO:0000256" key="5">
    <source>
        <dbReference type="ARBA" id="ARBA00022824"/>
    </source>
</evidence>
<dbReference type="Pfam" id="PF00067">
    <property type="entry name" value="p450"/>
    <property type="match status" value="1"/>
</dbReference>
<keyword evidence="5 13" id="KW-0256">Endoplasmic reticulum</keyword>
<comment type="cofactor">
    <cofactor evidence="1 11 13">
        <name>heme</name>
        <dbReference type="ChEBI" id="CHEBI:30413"/>
    </cofactor>
</comment>
<evidence type="ECO:0000256" key="10">
    <source>
        <dbReference type="ARBA" id="ARBA00023136"/>
    </source>
</evidence>
<evidence type="ECO:0000256" key="1">
    <source>
        <dbReference type="ARBA" id="ARBA00001971"/>
    </source>
</evidence>
<evidence type="ECO:0000256" key="12">
    <source>
        <dbReference type="RuleBase" id="RU000461"/>
    </source>
</evidence>
<keyword evidence="6 13" id="KW-0492">Microsome</keyword>
<evidence type="ECO:0000256" key="7">
    <source>
        <dbReference type="ARBA" id="ARBA00023002"/>
    </source>
</evidence>
<dbReference type="InterPro" id="IPR002401">
    <property type="entry name" value="Cyt_P450_E_grp-I"/>
</dbReference>
<reference evidence="14" key="2">
    <citation type="submission" date="2025-08" db="UniProtKB">
        <authorList>
            <consortium name="Ensembl"/>
        </authorList>
    </citation>
    <scope>IDENTIFICATION</scope>
</reference>
<evidence type="ECO:0000256" key="4">
    <source>
        <dbReference type="ARBA" id="ARBA00022723"/>
    </source>
</evidence>